<dbReference type="InterPro" id="IPR039844">
    <property type="entry name" value="URB1"/>
</dbReference>
<evidence type="ECO:0000313" key="6">
    <source>
        <dbReference type="Proteomes" id="UP000287166"/>
    </source>
</evidence>
<dbReference type="InParanoid" id="A0A401GTD9"/>
<dbReference type="GO" id="GO:0005730">
    <property type="term" value="C:nucleolus"/>
    <property type="evidence" value="ECO:0007669"/>
    <property type="project" value="TreeGrafter"/>
</dbReference>
<dbReference type="SUPFAM" id="SSF48371">
    <property type="entry name" value="ARM repeat"/>
    <property type="match status" value="1"/>
</dbReference>
<dbReference type="PANTHER" id="PTHR13500">
    <property type="entry name" value="NUCLEOLAR PRERIBOSOMAL-ASSOCIATED PROTEIN 1"/>
    <property type="match status" value="1"/>
</dbReference>
<dbReference type="GO" id="GO:0000466">
    <property type="term" value="P:maturation of 5.8S rRNA from tricistronic rRNA transcript (SSU-rRNA, 5.8S rRNA, LSU-rRNA)"/>
    <property type="evidence" value="ECO:0007669"/>
    <property type="project" value="TreeGrafter"/>
</dbReference>
<dbReference type="EMBL" id="BFAD01000007">
    <property type="protein sequence ID" value="GBE85449.1"/>
    <property type="molecule type" value="Genomic_DNA"/>
</dbReference>
<feature type="domain" description="URB1 C-terminal" evidence="3">
    <location>
        <begin position="1660"/>
        <end position="1852"/>
    </location>
</feature>
<feature type="transmembrane region" description="Helical" evidence="1">
    <location>
        <begin position="96"/>
        <end position="117"/>
    </location>
</feature>
<evidence type="ECO:0000259" key="4">
    <source>
        <dbReference type="Pfam" id="PF26140"/>
    </source>
</evidence>
<protein>
    <recommendedName>
        <fullName evidence="7">Nucleolar pre-ribosomal-associated protein 1 C-terminal domain-containing protein</fullName>
    </recommendedName>
</protein>
<dbReference type="InterPro" id="IPR032436">
    <property type="entry name" value="URB1_C"/>
</dbReference>
<gene>
    <name evidence="5" type="ORF">SCP_0706360</name>
</gene>
<evidence type="ECO:0000259" key="2">
    <source>
        <dbReference type="Pfam" id="PF11707"/>
    </source>
</evidence>
<comment type="caution">
    <text evidence="5">The sequence shown here is derived from an EMBL/GenBank/DDBJ whole genome shotgun (WGS) entry which is preliminary data.</text>
</comment>
<organism evidence="5 6">
    <name type="scientific">Sparassis crispa</name>
    <dbReference type="NCBI Taxonomy" id="139825"/>
    <lineage>
        <taxon>Eukaryota</taxon>
        <taxon>Fungi</taxon>
        <taxon>Dikarya</taxon>
        <taxon>Basidiomycota</taxon>
        <taxon>Agaricomycotina</taxon>
        <taxon>Agaricomycetes</taxon>
        <taxon>Polyporales</taxon>
        <taxon>Sparassidaceae</taxon>
        <taxon>Sparassis</taxon>
    </lineage>
</organism>
<dbReference type="InterPro" id="IPR059018">
    <property type="entry name" value="HEAT_URB1"/>
</dbReference>
<dbReference type="FunCoup" id="A0A401GTD9">
    <property type="interactions" value="103"/>
</dbReference>
<name>A0A401GTD9_9APHY</name>
<reference evidence="5 6" key="1">
    <citation type="journal article" date="2018" name="Sci. Rep.">
        <title>Genome sequence of the cauliflower mushroom Sparassis crispa (Hanabiratake) and its association with beneficial usage.</title>
        <authorList>
            <person name="Kiyama R."/>
            <person name="Furutani Y."/>
            <person name="Kawaguchi K."/>
            <person name="Nakanishi T."/>
        </authorList>
    </citation>
    <scope>NUCLEOTIDE SEQUENCE [LARGE SCALE GENOMIC DNA]</scope>
</reference>
<dbReference type="Proteomes" id="UP000287166">
    <property type="component" value="Unassembled WGS sequence"/>
</dbReference>
<accession>A0A401GTD9</accession>
<keyword evidence="1" id="KW-1133">Transmembrane helix</keyword>
<dbReference type="PANTHER" id="PTHR13500:SF0">
    <property type="entry name" value="NUCLEOLAR PRE-RIBOSOMAL-ASSOCIATED PROTEIN 1"/>
    <property type="match status" value="1"/>
</dbReference>
<dbReference type="InterPro" id="IPR021714">
    <property type="entry name" value="URB1_N"/>
</dbReference>
<dbReference type="RefSeq" id="XP_027616362.1">
    <property type="nucleotide sequence ID" value="XM_027760561.1"/>
</dbReference>
<feature type="domain" description="URB1 central HEAT repeat" evidence="4">
    <location>
        <begin position="639"/>
        <end position="808"/>
    </location>
</feature>
<evidence type="ECO:0000256" key="1">
    <source>
        <dbReference type="SAM" id="Phobius"/>
    </source>
</evidence>
<sequence length="2052" mass="229075">MPSRETFGRKQYASSKGSFKFANSSDIRGSLASQNESALIEALTALRNQLTIRECETRVSADDERLILAKSWLDGSPGAQDIFDIWEGSNSRQHTLLALVVAVLSSLVALLSSHYTYHVLAYPIMRTLLSPQCTQRLNSYLGGSHTELLLVTLKLFNSMSDFAGGRERRAVLDSFAWETKSLPKLLHMRRKGKIKDNVDILVRPDIRTLYILFILSFVDTSSSTAVKAAFIEQRRDILSSIFKGLSQDPYSLVRRVLEICWTGIWSDAKIRRTLKIGLFSEAVLAQLVRLYERLAPENGESDHVPADIAHHFLLAICTRPGVGLCFQDRGWYPRESDLDDSAPLETGDEARLGHKSSKIYNKVLANVLKVLKVNEDPRQQELALKVLAACPELVAGYWSSAALALEPRISSKWITNIAFFGSVVSLPVPHSTFLNDDGQLYRPVPPPLGAIIENIVPSGNMKVHLSRGLQSPSALVRHCSALALAKCLVKFQAVLDVFSAIEAALEEDSEGQWYERRTEVEREIRKRIPDFQVIVGFSQRLGDSSSFASSSAGNHSSTIGSSVSHSPKRSLLLESAQRLLWLYHRSLPSLVAEARFDVGKLLQAFQDDVSGSHSSACRGFDTLRRLHVLRLLRESEQFTWSSKTGSHSHLYTLLRIYVSTQKSVIKKALAFLFRQVFSYSVIFQHDPDEITLWLDALPRTRRSQGATTLDGVPLTDEGDGVALFLDACAQQCSSNPYQYLEDLQTLSAPHAQNQDDSSTFNAQESSKYPSPLLITVLEQFGLKLRAKALSPSDALTIMSFLRKLVIRLASKSSTLCFLERFVVNVEDVTGFLFQEPLSMSPIILAAIRREACLLRSGLSQLRHFSASIAPAPTPAVQEFLARVEHLSNPISPEEQETSAYELVDWLRLADFPMHSSEVARLIAAVERFHKGALRELFEYLEPNQQSLWSSVSVADHFVAWRDQLSFRILILHCDDGTLADPGCRQIMVESLSGDSLEIADVKRATCLVNHRMLASRDDDPVVQNLLLLLQSMMEYSRANLTSEDFTGLVQTYFTSEAFREYCSKPATVAIRQSISNLLDISLDSSKDDDRLVVREIAGLWSLTVKDASQDTTSDKMATALLWTRYLDSDEILALFDSLSDAVDITPDRITVIEHLLQAVSPILSANPGAAKSRLRRLIRLRDLLPHSTTLEAVLATVSHGSLPLCYDSRPVLHSNESTNTLSHFVAQAQARWLQRLDSDDGHIQVDNFLMMDNITDAAVEIVTSVIYRRRTAKTATLRWLHVAASGRCSPLHLDRIILALCDSTEHSDILNQAEIPTLASHLQYLVRTIAERTNTTGHIETCSTCAACITSMVKQWPSLLLELLAALRKACELPVSDKSYSYFLMIGRQLLNLPGREVANVVDVLVDYGLVRAVHYFSSNATGSDEAAEALVDLAVLTEFSSSVKAHLAEPVLAAVIQHCMSNKEALRFARLLVEIAPMKPVTVNRILQSIVQHPQLYTSCVVSTDDASPRTAVIDLLSVLFHLHPLNTCQPTHVEPLRRIYGGTLSESDTKLLSIFRLFEKTRKFSISALLSSWSSSPDIVPVNALEAVQSLDPNRVFKTCLSFPDRRRLFDDTAEGSDADNLLYDPVFVVLLFAQVMAEGPPTSALSWMQLFRTNVVSLLVRTLSAEDNHLRDVAMAQLAALFKCLQDADVQEKPHVDHILNMLKDLVSKPSGDNVPRIPAYTTLLLAHSLRAIFYPSNFIYPLTARFLLQRPELDAHDVPMLFGMIYSSSDQWKKERGWILRFLSDGMVGSEEWKVLKRRHTWDLLASLFQSEERDSNLRRGVLEVLANITCNARATTSLVLKGSLLSWIELQLRSTRPSEGIAWIRILENVVCVVNHQIIEASTYGEWRSILSRCALMVLESSSHTEGVFPAAIPLLLRLSLLPGPPSSHIRLLIARCLSWIKAIESEVEFPPSGRLTRSLSHAEHAQVPSAPHYSRGLFEKPVCSSLRIWGDAVETLWRVSMTLEEKTGEWDELTCRLLIWRSMAGEGSSVGEWARREVLRNLESPS</sequence>
<keyword evidence="1" id="KW-0812">Transmembrane</keyword>
<evidence type="ECO:0000259" key="3">
    <source>
        <dbReference type="Pfam" id="PF16201"/>
    </source>
</evidence>
<dbReference type="InterPro" id="IPR011989">
    <property type="entry name" value="ARM-like"/>
</dbReference>
<keyword evidence="1" id="KW-0472">Membrane</keyword>
<dbReference type="GO" id="GO:0000463">
    <property type="term" value="P:maturation of LSU-rRNA from tricistronic rRNA transcript (SSU-rRNA, 5.8S rRNA, LSU-rRNA)"/>
    <property type="evidence" value="ECO:0007669"/>
    <property type="project" value="TreeGrafter"/>
</dbReference>
<dbReference type="GeneID" id="38782366"/>
<dbReference type="Pfam" id="PF11707">
    <property type="entry name" value="Npa1"/>
    <property type="match status" value="1"/>
</dbReference>
<dbReference type="Gene3D" id="1.25.10.10">
    <property type="entry name" value="Leucine-rich Repeat Variant"/>
    <property type="match status" value="1"/>
</dbReference>
<dbReference type="Pfam" id="PF26140">
    <property type="entry name" value="HEAT_URB1"/>
    <property type="match status" value="1"/>
</dbReference>
<dbReference type="OrthoDB" id="72892at2759"/>
<proteinExistence type="predicted"/>
<evidence type="ECO:0008006" key="7">
    <source>
        <dbReference type="Google" id="ProtNLM"/>
    </source>
</evidence>
<feature type="domain" description="URB1 N-terminal" evidence="2">
    <location>
        <begin position="80"/>
        <end position="416"/>
    </location>
</feature>
<keyword evidence="6" id="KW-1185">Reference proteome</keyword>
<dbReference type="STRING" id="139825.A0A401GTD9"/>
<dbReference type="InterPro" id="IPR016024">
    <property type="entry name" value="ARM-type_fold"/>
</dbReference>
<evidence type="ECO:0000313" key="5">
    <source>
        <dbReference type="EMBL" id="GBE85449.1"/>
    </source>
</evidence>
<dbReference type="Pfam" id="PF16201">
    <property type="entry name" value="NopRA1"/>
    <property type="match status" value="1"/>
</dbReference>